<keyword evidence="2" id="KW-1185">Reference proteome</keyword>
<protein>
    <submittedName>
        <fullName evidence="1">Uncharacterized protein</fullName>
    </submittedName>
</protein>
<name>A0AC60PD76_IXOPE</name>
<comment type="caution">
    <text evidence="1">The sequence shown here is derived from an EMBL/GenBank/DDBJ whole genome shotgun (WGS) entry which is preliminary data.</text>
</comment>
<evidence type="ECO:0000313" key="2">
    <source>
        <dbReference type="Proteomes" id="UP000805193"/>
    </source>
</evidence>
<evidence type="ECO:0000313" key="1">
    <source>
        <dbReference type="EMBL" id="KAG0417783.1"/>
    </source>
</evidence>
<dbReference type="EMBL" id="JABSTQ010010801">
    <property type="protein sequence ID" value="KAG0417783.1"/>
    <property type="molecule type" value="Genomic_DNA"/>
</dbReference>
<organism evidence="1 2">
    <name type="scientific">Ixodes persulcatus</name>
    <name type="common">Taiga tick</name>
    <dbReference type="NCBI Taxonomy" id="34615"/>
    <lineage>
        <taxon>Eukaryota</taxon>
        <taxon>Metazoa</taxon>
        <taxon>Ecdysozoa</taxon>
        <taxon>Arthropoda</taxon>
        <taxon>Chelicerata</taxon>
        <taxon>Arachnida</taxon>
        <taxon>Acari</taxon>
        <taxon>Parasitiformes</taxon>
        <taxon>Ixodida</taxon>
        <taxon>Ixodoidea</taxon>
        <taxon>Ixodidae</taxon>
        <taxon>Ixodinae</taxon>
        <taxon>Ixodes</taxon>
    </lineage>
</organism>
<gene>
    <name evidence="1" type="ORF">HPB47_005362</name>
</gene>
<proteinExistence type="predicted"/>
<accession>A0AC60PD76</accession>
<reference evidence="1 2" key="1">
    <citation type="journal article" date="2020" name="Cell">
        <title>Large-Scale Comparative Analyses of Tick Genomes Elucidate Their Genetic Diversity and Vector Capacities.</title>
        <authorList>
            <consortium name="Tick Genome and Microbiome Consortium (TIGMIC)"/>
            <person name="Jia N."/>
            <person name="Wang J."/>
            <person name="Shi W."/>
            <person name="Du L."/>
            <person name="Sun Y."/>
            <person name="Zhan W."/>
            <person name="Jiang J.F."/>
            <person name="Wang Q."/>
            <person name="Zhang B."/>
            <person name="Ji P."/>
            <person name="Bell-Sakyi L."/>
            <person name="Cui X.M."/>
            <person name="Yuan T.T."/>
            <person name="Jiang B.G."/>
            <person name="Yang W.F."/>
            <person name="Lam T.T."/>
            <person name="Chang Q.C."/>
            <person name="Ding S.J."/>
            <person name="Wang X.J."/>
            <person name="Zhu J.G."/>
            <person name="Ruan X.D."/>
            <person name="Zhao L."/>
            <person name="Wei J.T."/>
            <person name="Ye R.Z."/>
            <person name="Que T.C."/>
            <person name="Du C.H."/>
            <person name="Zhou Y.H."/>
            <person name="Cheng J.X."/>
            <person name="Dai P.F."/>
            <person name="Guo W.B."/>
            <person name="Han X.H."/>
            <person name="Huang E.J."/>
            <person name="Li L.F."/>
            <person name="Wei W."/>
            <person name="Gao Y.C."/>
            <person name="Liu J.Z."/>
            <person name="Shao H.Z."/>
            <person name="Wang X."/>
            <person name="Wang C.C."/>
            <person name="Yang T.C."/>
            <person name="Huo Q.B."/>
            <person name="Li W."/>
            <person name="Chen H.Y."/>
            <person name="Chen S.E."/>
            <person name="Zhou L.G."/>
            <person name="Ni X.B."/>
            <person name="Tian J.H."/>
            <person name="Sheng Y."/>
            <person name="Liu T."/>
            <person name="Pan Y.S."/>
            <person name="Xia L.Y."/>
            <person name="Li J."/>
            <person name="Zhao F."/>
            <person name="Cao W.C."/>
        </authorList>
    </citation>
    <scope>NUCLEOTIDE SEQUENCE [LARGE SCALE GENOMIC DNA]</scope>
    <source>
        <strain evidence="1">Iper-2018</strain>
    </source>
</reference>
<dbReference type="Proteomes" id="UP000805193">
    <property type="component" value="Unassembled WGS sequence"/>
</dbReference>
<sequence length="241" mass="25963">MDEEGRRRSERNRTRQTAAAGPPRLPATVATGTGSTSLGGSDDATTSQDGVAGQDSERSDTNTVGQRIPQAGPANVPPTIQTGLYGPTGDLSGLQTIVQEAVQAAVRGAVAGMTDLLRPATQHTHDPRPPAESDSLKLLLKNKRRTFREEKKKILQTKSGQPSDDIYIGKWKFYRAMLFLDASDANPGKRTCSENYGETIKEDCEGSAGGSDVPSPEHFGRAMLSTFPSGRKCRLFDEKKE</sequence>